<organism evidence="1">
    <name type="scientific">uncultured marine virus</name>
    <dbReference type="NCBI Taxonomy" id="186617"/>
    <lineage>
        <taxon>Viruses</taxon>
        <taxon>environmental samples</taxon>
    </lineage>
</organism>
<reference evidence="1" key="1">
    <citation type="journal article" date="2015" name="Front. Microbiol.">
        <title>Combining genomic sequencing methods to explore viral diversity and reveal potential virus-host interactions.</title>
        <authorList>
            <person name="Chow C.E."/>
            <person name="Winget D.M."/>
            <person name="White R.A.III."/>
            <person name="Hallam S.J."/>
            <person name="Suttle C.A."/>
        </authorList>
    </citation>
    <scope>NUCLEOTIDE SEQUENCE</scope>
    <source>
        <strain evidence="1">Anoxic3_1</strain>
    </source>
</reference>
<dbReference type="EMBL" id="KR029577">
    <property type="protein sequence ID" value="AKH45940.1"/>
    <property type="molecule type" value="Genomic_DNA"/>
</dbReference>
<name>A0A0F7L276_9VIRU</name>
<protein>
    <submittedName>
        <fullName evidence="1">Uncharacterized protein</fullName>
    </submittedName>
</protein>
<accession>A0A0F7L276</accession>
<evidence type="ECO:0000313" key="1">
    <source>
        <dbReference type="EMBL" id="AKH45940.1"/>
    </source>
</evidence>
<proteinExistence type="predicted"/>
<reference evidence="1" key="2">
    <citation type="submission" date="2015-03" db="EMBL/GenBank/DDBJ databases">
        <authorList>
            <person name="Chow C.-E.T."/>
            <person name="Winget D.M."/>
            <person name="White R.A.III."/>
            <person name="Hallam S.J."/>
            <person name="Suttle C.A."/>
        </authorList>
    </citation>
    <scope>NUCLEOTIDE SEQUENCE</scope>
    <source>
        <strain evidence="1">Anoxic3_1</strain>
    </source>
</reference>
<sequence>MVQGGRWSCWNGSPWSARQCRSQPGSQSLRDHAPCLPVHSLECLWWCRSTLLRWRHEQMICRHRWGQQTR</sequence>